<protein>
    <submittedName>
        <fullName evidence="2">Acyl-CoA dehydrogenase</fullName>
    </submittedName>
</protein>
<dbReference type="RefSeq" id="WP_072941279.1">
    <property type="nucleotide sequence ID" value="NZ_CP070609.1"/>
</dbReference>
<dbReference type="GO" id="GO:0003995">
    <property type="term" value="F:acyl-CoA dehydrogenase activity"/>
    <property type="evidence" value="ECO:0007669"/>
    <property type="project" value="TreeGrafter"/>
</dbReference>
<dbReference type="Pfam" id="PF02771">
    <property type="entry name" value="Acyl-CoA_dh_N"/>
    <property type="match status" value="1"/>
</dbReference>
<organism evidence="2 3">
    <name type="scientific">Rhodococcus koreensis</name>
    <dbReference type="NCBI Taxonomy" id="99653"/>
    <lineage>
        <taxon>Bacteria</taxon>
        <taxon>Bacillati</taxon>
        <taxon>Actinomycetota</taxon>
        <taxon>Actinomycetes</taxon>
        <taxon>Mycobacteriales</taxon>
        <taxon>Nocardiaceae</taxon>
        <taxon>Rhodococcus</taxon>
    </lineage>
</organism>
<dbReference type="Proteomes" id="UP000183561">
    <property type="component" value="Unassembled WGS sequence"/>
</dbReference>
<dbReference type="Gene3D" id="2.40.110.10">
    <property type="entry name" value="Butyryl-CoA Dehydrogenase, subunit A, domain 2"/>
    <property type="match status" value="1"/>
</dbReference>
<sequence>MTSTLDVSIDASSADRVDAADELPLVAQVRDFAYNTLAPRALQTDREGLTADTVEELRRLGLLNHLAPARFGGAELDKAAERRVHEHLAYGDFNTWLAWAQHTGLIVHFTDLADSGEPIGELGERVLRGEILTGTAVSDARHYPTRYVRATPVDGGWTITGTVSWVSGWGLNTLLSVAAIDPTTETQLLALIPADDERLRAEPLGLVAANGSRTWRVTFEGAFVAESNIVKRTPRSEWNHRDQNIVSDVRPQVFGVARAILDELDASGTDAAVAVAQAWAPQFARYRALAYSLTDRAASDPKGPQYFEDRLTLKVEVLRSLHEIARALTVSRAGSGILDTDTAALHARSAQFLQIQSQNEHSRAAQLAHIAAAAHH</sequence>
<dbReference type="OrthoDB" id="3536625at2"/>
<dbReference type="SUPFAM" id="SSF56645">
    <property type="entry name" value="Acyl-CoA dehydrogenase NM domain-like"/>
    <property type="match status" value="1"/>
</dbReference>
<dbReference type="EMBL" id="FNSV01000005">
    <property type="protein sequence ID" value="SED58092.1"/>
    <property type="molecule type" value="Genomic_DNA"/>
</dbReference>
<keyword evidence="3" id="KW-1185">Reference proteome</keyword>
<dbReference type="AlphaFoldDB" id="A0A1H5BU58"/>
<dbReference type="InterPro" id="IPR046373">
    <property type="entry name" value="Acyl-CoA_Oxase/DH_mid-dom_sf"/>
</dbReference>
<accession>A0A1H5BU58</accession>
<dbReference type="InterPro" id="IPR037069">
    <property type="entry name" value="AcylCoA_DH/ox_N_sf"/>
</dbReference>
<dbReference type="GO" id="GO:0050660">
    <property type="term" value="F:flavin adenine dinucleotide binding"/>
    <property type="evidence" value="ECO:0007669"/>
    <property type="project" value="InterPro"/>
</dbReference>
<evidence type="ECO:0000313" key="2">
    <source>
        <dbReference type="EMBL" id="SED58092.1"/>
    </source>
</evidence>
<name>A0A1H5BU58_9NOCA</name>
<dbReference type="InterPro" id="IPR013786">
    <property type="entry name" value="AcylCoA_DH/ox_N"/>
</dbReference>
<evidence type="ECO:0000259" key="1">
    <source>
        <dbReference type="Pfam" id="PF02771"/>
    </source>
</evidence>
<reference evidence="3" key="1">
    <citation type="submission" date="2016-10" db="EMBL/GenBank/DDBJ databases">
        <authorList>
            <person name="Varghese N."/>
            <person name="Submissions S."/>
        </authorList>
    </citation>
    <scope>NUCLEOTIDE SEQUENCE [LARGE SCALE GENOMIC DNA]</scope>
    <source>
        <strain evidence="3">DSM 44498</strain>
    </source>
</reference>
<gene>
    <name evidence="2" type="ORF">SAMN04490239_8858</name>
</gene>
<dbReference type="PANTHER" id="PTHR43884">
    <property type="entry name" value="ACYL-COA DEHYDROGENASE"/>
    <property type="match status" value="1"/>
</dbReference>
<feature type="domain" description="Acyl-CoA dehydrogenase/oxidase N-terminal" evidence="1">
    <location>
        <begin position="24"/>
        <end position="107"/>
    </location>
</feature>
<dbReference type="InterPro" id="IPR009100">
    <property type="entry name" value="AcylCoA_DH/oxidase_NM_dom_sf"/>
</dbReference>
<evidence type="ECO:0000313" key="3">
    <source>
        <dbReference type="Proteomes" id="UP000183561"/>
    </source>
</evidence>
<dbReference type="Gene3D" id="1.10.540.10">
    <property type="entry name" value="Acyl-CoA dehydrogenase/oxidase, N-terminal domain"/>
    <property type="match status" value="1"/>
</dbReference>
<dbReference type="PANTHER" id="PTHR43884:SF12">
    <property type="entry name" value="ISOVALERYL-COA DEHYDROGENASE, MITOCHONDRIAL-RELATED"/>
    <property type="match status" value="1"/>
</dbReference>
<proteinExistence type="predicted"/>